<comment type="caution">
    <text evidence="1">The sequence shown here is derived from an EMBL/GenBank/DDBJ whole genome shotgun (WGS) entry which is preliminary data.</text>
</comment>
<keyword evidence="2" id="KW-1185">Reference proteome</keyword>
<sequence>MLRDGNEGISTIPGFNQIIFEGFCRFIDQGLMEELYKLPKIEDTDQEIEFQLFVWNQHRRIGQVIFDLYKCLLTLVCPFHRIILLQQLDNRLTNENRLGYETTDVVKFPKKLITTFLLFRGGRSQTTLIFN</sequence>
<name>A0AAV9M7S0_9SOLN</name>
<evidence type="ECO:0008006" key="3">
    <source>
        <dbReference type="Google" id="ProtNLM"/>
    </source>
</evidence>
<accession>A0AAV9M7S0</accession>
<protein>
    <recommendedName>
        <fullName evidence="3">DNA-directed RNA polymerase</fullName>
    </recommendedName>
</protein>
<dbReference type="EMBL" id="JAWPEI010000002">
    <property type="protein sequence ID" value="KAK4733020.1"/>
    <property type="molecule type" value="Genomic_DNA"/>
</dbReference>
<evidence type="ECO:0000313" key="1">
    <source>
        <dbReference type="EMBL" id="KAK4733020.1"/>
    </source>
</evidence>
<dbReference type="AlphaFoldDB" id="A0AAV9M7S0"/>
<evidence type="ECO:0000313" key="2">
    <source>
        <dbReference type="Proteomes" id="UP001311915"/>
    </source>
</evidence>
<organism evidence="1 2">
    <name type="scientific">Solanum pinnatisectum</name>
    <name type="common">tansyleaf nightshade</name>
    <dbReference type="NCBI Taxonomy" id="50273"/>
    <lineage>
        <taxon>Eukaryota</taxon>
        <taxon>Viridiplantae</taxon>
        <taxon>Streptophyta</taxon>
        <taxon>Embryophyta</taxon>
        <taxon>Tracheophyta</taxon>
        <taxon>Spermatophyta</taxon>
        <taxon>Magnoliopsida</taxon>
        <taxon>eudicotyledons</taxon>
        <taxon>Gunneridae</taxon>
        <taxon>Pentapetalae</taxon>
        <taxon>asterids</taxon>
        <taxon>lamiids</taxon>
        <taxon>Solanales</taxon>
        <taxon>Solanaceae</taxon>
        <taxon>Solanoideae</taxon>
        <taxon>Solaneae</taxon>
        <taxon>Solanum</taxon>
    </lineage>
</organism>
<dbReference type="Proteomes" id="UP001311915">
    <property type="component" value="Unassembled WGS sequence"/>
</dbReference>
<reference evidence="1 2" key="1">
    <citation type="submission" date="2023-10" db="EMBL/GenBank/DDBJ databases">
        <title>Genome-Wide Identification Analysis in wild type Solanum Pinnatisectum Reveals Some Genes Defensing Phytophthora Infestans.</title>
        <authorList>
            <person name="Sun C."/>
        </authorList>
    </citation>
    <scope>NUCLEOTIDE SEQUENCE [LARGE SCALE GENOMIC DNA]</scope>
    <source>
        <strain evidence="1">LQN</strain>
        <tissue evidence="1">Leaf</tissue>
    </source>
</reference>
<proteinExistence type="predicted"/>
<gene>
    <name evidence="1" type="ORF">R3W88_007281</name>
</gene>